<dbReference type="GO" id="GO:0006260">
    <property type="term" value="P:DNA replication"/>
    <property type="evidence" value="ECO:0007669"/>
    <property type="project" value="UniProtKB-UniRule"/>
</dbReference>
<organism evidence="11 12">
    <name type="scientific">Geofilum rubicundum JCM 15548</name>
    <dbReference type="NCBI Taxonomy" id="1236989"/>
    <lineage>
        <taxon>Bacteria</taxon>
        <taxon>Pseudomonadati</taxon>
        <taxon>Bacteroidota</taxon>
        <taxon>Bacteroidia</taxon>
        <taxon>Marinilabiliales</taxon>
        <taxon>Marinilabiliaceae</taxon>
        <taxon>Geofilum</taxon>
    </lineage>
</organism>
<dbReference type="InterPro" id="IPR001238">
    <property type="entry name" value="DNA-binding_RecF"/>
</dbReference>
<proteinExistence type="inferred from homology"/>
<dbReference type="NCBIfam" id="TIGR00611">
    <property type="entry name" value="recf"/>
    <property type="match status" value="1"/>
</dbReference>
<dbReference type="InterPro" id="IPR018078">
    <property type="entry name" value="DNA-binding_RecF_CS"/>
</dbReference>
<keyword evidence="7 9" id="KW-0067">ATP-binding</keyword>
<keyword evidence="8 9" id="KW-0238">DNA-binding</keyword>
<sequence>MYLKRLSLLNYKNIRQAELEFEPGINCFVGNNGAGKTNLLDAVYYMSFCKSYFNAIDSQLICHDEDFFVLQAQYNRQEQAEAFYAGLKKNQKKQFKRNKKEYPRLSDHIGLLPLVMISPGDERLINEGSDQRRKYIDGVVSQFDKNYLALIIKYNRALTQRNALLKGAKGRMSAVEEQLDIWNDQLATIGGAIFDRRTHFIAELEPVFQKYHRFISGGDEKVGVIYHSHYQKDNFEEQLQRSVIRDVALGYTTKGVHRDDLELLLDGYPVKKTGSQGQKKTFFLAMKLAQYEFLSNHFGFAPILLLDDMFDKLDDLRASRLIELVGRETFHQIFITDTQKPRLLEIVKKTGKDFNFYRVADGEFTLDN</sequence>
<dbReference type="EMBL" id="BAZW01000004">
    <property type="protein sequence ID" value="GAO28830.1"/>
    <property type="molecule type" value="Genomic_DNA"/>
</dbReference>
<dbReference type="GO" id="GO:0000731">
    <property type="term" value="P:DNA synthesis involved in DNA repair"/>
    <property type="evidence" value="ECO:0007669"/>
    <property type="project" value="TreeGrafter"/>
</dbReference>
<dbReference type="Proteomes" id="UP000032900">
    <property type="component" value="Unassembled WGS sequence"/>
</dbReference>
<dbReference type="Pfam" id="PF02463">
    <property type="entry name" value="SMC_N"/>
    <property type="match status" value="1"/>
</dbReference>
<protein>
    <recommendedName>
        <fullName evidence="3 9">DNA replication and repair protein RecF</fullName>
    </recommendedName>
</protein>
<dbReference type="GO" id="GO:0005737">
    <property type="term" value="C:cytoplasm"/>
    <property type="evidence" value="ECO:0007669"/>
    <property type="project" value="UniProtKB-SubCell"/>
</dbReference>
<dbReference type="InterPro" id="IPR042174">
    <property type="entry name" value="RecF_2"/>
</dbReference>
<evidence type="ECO:0000256" key="6">
    <source>
        <dbReference type="ARBA" id="ARBA00022741"/>
    </source>
</evidence>
<evidence type="ECO:0000256" key="1">
    <source>
        <dbReference type="ARBA" id="ARBA00004496"/>
    </source>
</evidence>
<dbReference type="HAMAP" id="MF_00365">
    <property type="entry name" value="RecF"/>
    <property type="match status" value="1"/>
</dbReference>
<keyword evidence="12" id="KW-1185">Reference proteome</keyword>
<accession>A0A0E9LVD3</accession>
<dbReference type="Gene3D" id="3.40.50.300">
    <property type="entry name" value="P-loop containing nucleotide triphosphate hydrolases"/>
    <property type="match status" value="1"/>
</dbReference>
<dbReference type="Gene3D" id="1.20.1050.90">
    <property type="entry name" value="RecF/RecN/SMC, N-terminal domain"/>
    <property type="match status" value="1"/>
</dbReference>
<evidence type="ECO:0000256" key="8">
    <source>
        <dbReference type="ARBA" id="ARBA00023125"/>
    </source>
</evidence>
<feature type="domain" description="RecF/RecN/SMC N-terminal" evidence="10">
    <location>
        <begin position="2"/>
        <end position="342"/>
    </location>
</feature>
<keyword evidence="6 9" id="KW-0547">Nucleotide-binding</keyword>
<evidence type="ECO:0000313" key="11">
    <source>
        <dbReference type="EMBL" id="GAO28830.1"/>
    </source>
</evidence>
<comment type="function">
    <text evidence="9">The RecF protein is involved in DNA metabolism; it is required for DNA replication and normal SOS inducibility. RecF binds preferentially to single-stranded, linear DNA. It also seems to bind ATP.</text>
</comment>
<comment type="subcellular location">
    <subcellularLocation>
        <location evidence="1 9">Cytoplasm</location>
    </subcellularLocation>
</comment>
<comment type="caution">
    <text evidence="11">The sequence shown here is derived from an EMBL/GenBank/DDBJ whole genome shotgun (WGS) entry which is preliminary data.</text>
</comment>
<evidence type="ECO:0000256" key="3">
    <source>
        <dbReference type="ARBA" id="ARBA00020170"/>
    </source>
</evidence>
<keyword evidence="9" id="KW-0227">DNA damage</keyword>
<dbReference type="STRING" id="1236989.JCM15548_1962"/>
<name>A0A0E9LVD3_9BACT</name>
<evidence type="ECO:0000256" key="7">
    <source>
        <dbReference type="ARBA" id="ARBA00022840"/>
    </source>
</evidence>
<evidence type="ECO:0000256" key="2">
    <source>
        <dbReference type="ARBA" id="ARBA00008016"/>
    </source>
</evidence>
<dbReference type="InterPro" id="IPR027417">
    <property type="entry name" value="P-loop_NTPase"/>
</dbReference>
<dbReference type="PANTHER" id="PTHR32182:SF0">
    <property type="entry name" value="DNA REPLICATION AND REPAIR PROTEIN RECF"/>
    <property type="match status" value="1"/>
</dbReference>
<dbReference type="GO" id="GO:0003697">
    <property type="term" value="F:single-stranded DNA binding"/>
    <property type="evidence" value="ECO:0007669"/>
    <property type="project" value="UniProtKB-UniRule"/>
</dbReference>
<feature type="binding site" evidence="9">
    <location>
        <begin position="30"/>
        <end position="37"/>
    </location>
    <ligand>
        <name>ATP</name>
        <dbReference type="ChEBI" id="CHEBI:30616"/>
    </ligand>
</feature>
<dbReference type="PANTHER" id="PTHR32182">
    <property type="entry name" value="DNA REPLICATION AND REPAIR PROTEIN RECF"/>
    <property type="match status" value="1"/>
</dbReference>
<dbReference type="PROSITE" id="PS00617">
    <property type="entry name" value="RECF_1"/>
    <property type="match status" value="1"/>
</dbReference>
<keyword evidence="5 9" id="KW-0235">DNA replication</keyword>
<evidence type="ECO:0000259" key="10">
    <source>
        <dbReference type="Pfam" id="PF02463"/>
    </source>
</evidence>
<keyword evidence="9" id="KW-0234">DNA repair</keyword>
<dbReference type="RefSeq" id="WP_062122533.1">
    <property type="nucleotide sequence ID" value="NZ_BAZW01000004.1"/>
</dbReference>
<reference evidence="11 12" key="1">
    <citation type="journal article" date="2015" name="Microbes Environ.">
        <title>Distribution and evolution of nitrogen fixation genes in the phylum bacteroidetes.</title>
        <authorList>
            <person name="Inoue J."/>
            <person name="Oshima K."/>
            <person name="Suda W."/>
            <person name="Sakamoto M."/>
            <person name="Iino T."/>
            <person name="Noda S."/>
            <person name="Hongoh Y."/>
            <person name="Hattori M."/>
            <person name="Ohkuma M."/>
        </authorList>
    </citation>
    <scope>NUCLEOTIDE SEQUENCE [LARGE SCALE GENOMIC DNA]</scope>
    <source>
        <strain evidence="11">JCM 15548</strain>
    </source>
</reference>
<comment type="similarity">
    <text evidence="2 9">Belongs to the RecF family.</text>
</comment>
<evidence type="ECO:0000256" key="9">
    <source>
        <dbReference type="HAMAP-Rule" id="MF_00365"/>
    </source>
</evidence>
<dbReference type="SUPFAM" id="SSF52540">
    <property type="entry name" value="P-loop containing nucleoside triphosphate hydrolases"/>
    <property type="match status" value="1"/>
</dbReference>
<dbReference type="AlphaFoldDB" id="A0A0E9LVD3"/>
<evidence type="ECO:0000256" key="5">
    <source>
        <dbReference type="ARBA" id="ARBA00022705"/>
    </source>
</evidence>
<evidence type="ECO:0000256" key="4">
    <source>
        <dbReference type="ARBA" id="ARBA00022490"/>
    </source>
</evidence>
<keyword evidence="4 9" id="KW-0963">Cytoplasm</keyword>
<dbReference type="OrthoDB" id="9803889at2"/>
<dbReference type="GO" id="GO:0005524">
    <property type="term" value="F:ATP binding"/>
    <property type="evidence" value="ECO:0007669"/>
    <property type="project" value="UniProtKB-UniRule"/>
</dbReference>
<evidence type="ECO:0000313" key="12">
    <source>
        <dbReference type="Proteomes" id="UP000032900"/>
    </source>
</evidence>
<gene>
    <name evidence="9" type="primary">recF</name>
    <name evidence="11" type="ORF">JCM15548_1962</name>
</gene>
<keyword evidence="9" id="KW-0742">SOS response</keyword>
<dbReference type="InterPro" id="IPR003395">
    <property type="entry name" value="RecF/RecN/SMC_N"/>
</dbReference>
<dbReference type="GO" id="GO:0009432">
    <property type="term" value="P:SOS response"/>
    <property type="evidence" value="ECO:0007669"/>
    <property type="project" value="UniProtKB-UniRule"/>
</dbReference>
<dbReference type="GO" id="GO:0006302">
    <property type="term" value="P:double-strand break repair"/>
    <property type="evidence" value="ECO:0007669"/>
    <property type="project" value="TreeGrafter"/>
</dbReference>